<comment type="caution">
    <text evidence="1">The sequence shown here is derived from an EMBL/GenBank/DDBJ whole genome shotgun (WGS) entry which is preliminary data.</text>
</comment>
<name>A0A392N384_9FABA</name>
<dbReference type="AlphaFoldDB" id="A0A392N384"/>
<evidence type="ECO:0000313" key="1">
    <source>
        <dbReference type="EMBL" id="MCH94191.1"/>
    </source>
</evidence>
<dbReference type="EMBL" id="LXQA010026732">
    <property type="protein sequence ID" value="MCH94191.1"/>
    <property type="molecule type" value="Genomic_DNA"/>
</dbReference>
<accession>A0A392N384</accession>
<reference evidence="1 2" key="1">
    <citation type="journal article" date="2018" name="Front. Plant Sci.">
        <title>Red Clover (Trifolium pratense) and Zigzag Clover (T. medium) - A Picture of Genomic Similarities and Differences.</title>
        <authorList>
            <person name="Dluhosova J."/>
            <person name="Istvanek J."/>
            <person name="Nedelnik J."/>
            <person name="Repkova J."/>
        </authorList>
    </citation>
    <scope>NUCLEOTIDE SEQUENCE [LARGE SCALE GENOMIC DNA]</scope>
    <source>
        <strain evidence="2">cv. 10/8</strain>
        <tissue evidence="1">Leaf</tissue>
    </source>
</reference>
<sequence>MSVSLSTAGTLLSCVIEAMNLDYEARNYINQKVEVKSGTRTEEYLLKLDEALE</sequence>
<proteinExistence type="predicted"/>
<feature type="non-terminal residue" evidence="1">
    <location>
        <position position="53"/>
    </location>
</feature>
<evidence type="ECO:0000313" key="2">
    <source>
        <dbReference type="Proteomes" id="UP000265520"/>
    </source>
</evidence>
<protein>
    <submittedName>
        <fullName evidence="1">Histone deacetylase 2-like</fullName>
    </submittedName>
</protein>
<dbReference type="Proteomes" id="UP000265520">
    <property type="component" value="Unassembled WGS sequence"/>
</dbReference>
<organism evidence="1 2">
    <name type="scientific">Trifolium medium</name>
    <dbReference type="NCBI Taxonomy" id="97028"/>
    <lineage>
        <taxon>Eukaryota</taxon>
        <taxon>Viridiplantae</taxon>
        <taxon>Streptophyta</taxon>
        <taxon>Embryophyta</taxon>
        <taxon>Tracheophyta</taxon>
        <taxon>Spermatophyta</taxon>
        <taxon>Magnoliopsida</taxon>
        <taxon>eudicotyledons</taxon>
        <taxon>Gunneridae</taxon>
        <taxon>Pentapetalae</taxon>
        <taxon>rosids</taxon>
        <taxon>fabids</taxon>
        <taxon>Fabales</taxon>
        <taxon>Fabaceae</taxon>
        <taxon>Papilionoideae</taxon>
        <taxon>50 kb inversion clade</taxon>
        <taxon>NPAAA clade</taxon>
        <taxon>Hologalegina</taxon>
        <taxon>IRL clade</taxon>
        <taxon>Trifolieae</taxon>
        <taxon>Trifolium</taxon>
    </lineage>
</organism>
<keyword evidence="2" id="KW-1185">Reference proteome</keyword>